<dbReference type="SMART" id="SM00313">
    <property type="entry name" value="PXA"/>
    <property type="match status" value="1"/>
</dbReference>
<evidence type="ECO:0000256" key="1">
    <source>
        <dbReference type="ARBA" id="ARBA00010883"/>
    </source>
</evidence>
<dbReference type="InterPro" id="IPR003114">
    <property type="entry name" value="Phox_assoc"/>
</dbReference>
<keyword evidence="5" id="KW-1185">Reference proteome</keyword>
<dbReference type="Pfam" id="PF08628">
    <property type="entry name" value="Nexin_C"/>
    <property type="match status" value="1"/>
</dbReference>
<evidence type="ECO:0000313" key="4">
    <source>
        <dbReference type="EMBL" id="KAG9508664.1"/>
    </source>
</evidence>
<evidence type="ECO:0000259" key="3">
    <source>
        <dbReference type="PROSITE" id="PS51207"/>
    </source>
</evidence>
<reference evidence="4 5" key="1">
    <citation type="submission" date="2020-10" db="EMBL/GenBank/DDBJ databases">
        <authorList>
            <person name="Klimov P.B."/>
            <person name="Dyachkov S.M."/>
            <person name="Chetverikov P.E."/>
        </authorList>
    </citation>
    <scope>NUCLEOTIDE SEQUENCE [LARGE SCALE GENOMIC DNA]</scope>
    <source>
        <strain evidence="4">BMOC 18-1129-001#AD2665</strain>
        <tissue evidence="4">Entire mites</tissue>
    </source>
</reference>
<evidence type="ECO:0000256" key="2">
    <source>
        <dbReference type="SAM" id="MobiDB-lite"/>
    </source>
</evidence>
<protein>
    <submittedName>
        <fullName evidence="4">Sorting nexin-25</fullName>
    </submittedName>
</protein>
<organism evidence="4 5">
    <name type="scientific">Fragariocoptes setiger</name>
    <dbReference type="NCBI Taxonomy" id="1670756"/>
    <lineage>
        <taxon>Eukaryota</taxon>
        <taxon>Metazoa</taxon>
        <taxon>Ecdysozoa</taxon>
        <taxon>Arthropoda</taxon>
        <taxon>Chelicerata</taxon>
        <taxon>Arachnida</taxon>
        <taxon>Acari</taxon>
        <taxon>Acariformes</taxon>
        <taxon>Trombidiformes</taxon>
        <taxon>Prostigmata</taxon>
        <taxon>Eupodina</taxon>
        <taxon>Eriophyoidea</taxon>
        <taxon>Phytoptidae</taxon>
        <taxon>Fragariocoptes</taxon>
    </lineage>
</organism>
<dbReference type="PROSITE" id="PS51207">
    <property type="entry name" value="PXA"/>
    <property type="match status" value="1"/>
</dbReference>
<dbReference type="PANTHER" id="PTHR22775:SF3">
    <property type="entry name" value="SORTING NEXIN-13"/>
    <property type="match status" value="1"/>
</dbReference>
<dbReference type="InterPro" id="IPR013937">
    <property type="entry name" value="Sorting_nexin_C"/>
</dbReference>
<sequence length="435" mass="50408">MMENVSSNYFRKRTLVSREVDTVIEQIIDLILRDYFFRWSSDLLPDTQSFIDDIRTKLKNELWIVLRRIITRLQRIDTVTFFTSIVARHLQDHFKKFNLDTTEQIEENQRVVVFSVSRHLEDERAELEYLRKICEFLLKILLPYEYASCKEFIHLIREVLTCHVLQPAIDSICDPFFVNHQAIVTGFIGGAPGAGGAGGPRTANTTDGFLTCGDNISATTAHGHNIPNIIITNSNNNHDNTIDHNASSSNHTHQQQQEQQYHRRRGSFSHFMSSSSKPIHKAKVKLKEYKQKMMCEIFELKGGQHWLRRTVVMFFHLVFDKTIDKQVRDCLSGLFSEISIARYLIKFRDTFWPNGQLADPNPTVSDDDRKLTYLLAKQHLINNIPDVFISILGQKNARLGFAKVFEALQCKKANKQLFYDILESFLYEFAPELKA</sequence>
<feature type="region of interest" description="Disordered" evidence="2">
    <location>
        <begin position="229"/>
        <end position="274"/>
    </location>
</feature>
<gene>
    <name evidence="4" type="primary">SNX25</name>
    <name evidence="4" type="ORF">GZH46_02834</name>
</gene>
<accession>A0ABQ7S5G5</accession>
<name>A0ABQ7S5G5_9ACAR</name>
<proteinExistence type="inferred from homology"/>
<feature type="compositionally biased region" description="Low complexity" evidence="2">
    <location>
        <begin position="229"/>
        <end position="245"/>
    </location>
</feature>
<comment type="caution">
    <text evidence="4">The sequence shown here is derived from an EMBL/GenBank/DDBJ whole genome shotgun (WGS) entry which is preliminary data.</text>
</comment>
<dbReference type="Pfam" id="PF02194">
    <property type="entry name" value="PXA"/>
    <property type="match status" value="1"/>
</dbReference>
<evidence type="ECO:0000313" key="5">
    <source>
        <dbReference type="Proteomes" id="UP000825002"/>
    </source>
</evidence>
<comment type="similarity">
    <text evidence="1">Belongs to the sorting nexin family.</text>
</comment>
<dbReference type="PANTHER" id="PTHR22775">
    <property type="entry name" value="SORTING NEXIN"/>
    <property type="match status" value="1"/>
</dbReference>
<feature type="domain" description="PXA" evidence="3">
    <location>
        <begin position="17"/>
        <end position="192"/>
    </location>
</feature>
<dbReference type="EMBL" id="JAIFTH010001139">
    <property type="protein sequence ID" value="KAG9508664.1"/>
    <property type="molecule type" value="Genomic_DNA"/>
</dbReference>
<dbReference type="Proteomes" id="UP000825002">
    <property type="component" value="Unassembled WGS sequence"/>
</dbReference>